<dbReference type="Proteomes" id="UP000035050">
    <property type="component" value="Plasmid pPO70-1"/>
</dbReference>
<dbReference type="KEGG" id="pox:MB84_27915"/>
<dbReference type="AlphaFoldDB" id="A0A0G3IBT5"/>
<keyword evidence="1" id="KW-0614">Plasmid</keyword>
<keyword evidence="2" id="KW-1185">Reference proteome</keyword>
<evidence type="ECO:0000313" key="2">
    <source>
        <dbReference type="Proteomes" id="UP000035050"/>
    </source>
</evidence>
<proteinExistence type="predicted"/>
<dbReference type="Gene3D" id="3.30.2440.10">
    <property type="entry name" value="Secreted effector protein SifA"/>
    <property type="match status" value="1"/>
</dbReference>
<geneLocation type="plasmid" evidence="1 2">
    <name>pPO70-1</name>
</geneLocation>
<dbReference type="EMBL" id="CP011518">
    <property type="protein sequence ID" value="AKK24664.1"/>
    <property type="molecule type" value="Genomic_DNA"/>
</dbReference>
<dbReference type="OrthoDB" id="7861444at2"/>
<name>A0A0G3IBT5_9BURK</name>
<reference evidence="1" key="1">
    <citation type="submission" date="2016-06" db="EMBL/GenBank/DDBJ databases">
        <title>Pandoraea oxalativorans DSM 23570 Genome Sequencing.</title>
        <authorList>
            <person name="Ee R."/>
            <person name="Lim Y.-L."/>
            <person name="Yong D."/>
            <person name="Yin W.-F."/>
            <person name="Chan K.-G."/>
        </authorList>
    </citation>
    <scope>NUCLEOTIDE SEQUENCE</scope>
    <source>
        <strain evidence="1">DSM 23570</strain>
        <plasmid evidence="1">pPO70-1</plasmid>
    </source>
</reference>
<gene>
    <name evidence="1" type="ORF">MB84_27915</name>
</gene>
<dbReference type="PATRIC" id="fig|573737.6.peg.5459"/>
<dbReference type="RefSeq" id="WP_052653975.1">
    <property type="nucleotide sequence ID" value="NZ_CP011518.2"/>
</dbReference>
<accession>A0A0G3IBT5</accession>
<organism evidence="1 2">
    <name type="scientific">Pandoraea oxalativorans</name>
    <dbReference type="NCBI Taxonomy" id="573737"/>
    <lineage>
        <taxon>Bacteria</taxon>
        <taxon>Pseudomonadati</taxon>
        <taxon>Pseudomonadota</taxon>
        <taxon>Betaproteobacteria</taxon>
        <taxon>Burkholderiales</taxon>
        <taxon>Burkholderiaceae</taxon>
        <taxon>Pandoraea</taxon>
    </lineage>
</organism>
<evidence type="ECO:0000313" key="1">
    <source>
        <dbReference type="EMBL" id="AKK24664.1"/>
    </source>
</evidence>
<sequence>MPPSDTSPIKTVPISLRGNWLVDGQISAAEVDHAERTKGAKPIDRGRLEKFWDDLKNMFCTTRRAEATGYLNAMMAPDKSDENRIESLLSLFGMASNAQLSRFQAHCDPDHHDYAIISIDQTPISIRVPRKVLLEQTQFVVVNSRRTPG</sequence>
<protein>
    <submittedName>
        <fullName evidence="1">Uncharacterized protein</fullName>
    </submittedName>
</protein>